<comment type="similarity">
    <text evidence="1 2">Belongs to the cytochrome P450 family.</text>
</comment>
<keyword evidence="2" id="KW-0560">Oxidoreductase</keyword>
<name>A0ABP4EF42_9ACTN</name>
<keyword evidence="4" id="KW-1185">Reference proteome</keyword>
<dbReference type="InterPro" id="IPR017972">
    <property type="entry name" value="Cyt_P450_CS"/>
</dbReference>
<gene>
    <name evidence="3" type="ORF">GCM10009668_20970</name>
</gene>
<protein>
    <submittedName>
        <fullName evidence="3">Cytochrome P450</fullName>
    </submittedName>
</protein>
<keyword evidence="2" id="KW-0503">Monooxygenase</keyword>
<dbReference type="RefSeq" id="WP_343994104.1">
    <property type="nucleotide sequence ID" value="NZ_BAAALG010000008.1"/>
</dbReference>
<dbReference type="SUPFAM" id="SSF48264">
    <property type="entry name" value="Cytochrome P450"/>
    <property type="match status" value="1"/>
</dbReference>
<dbReference type="InterPro" id="IPR001128">
    <property type="entry name" value="Cyt_P450"/>
</dbReference>
<dbReference type="InterPro" id="IPR002397">
    <property type="entry name" value="Cyt_P450_B"/>
</dbReference>
<keyword evidence="2" id="KW-0408">Iron</keyword>
<sequence length="407" mass="44163">MAPSYDPFDPAFRADPYPVYAALRAEQPVAHHPAGPGRPEFWALTRFADVWDAVRAPETFSSASGLTFFPDEIGSLGLPPTLVMLDPPVQTRLRGLIGRAFTPRRIAELEQKIRGFAKERIAELTARAADGETPDLHQVLSAPIPVFVLADLLGVPERDRASFTPWVSALTEIQNDGFAVDLNDGESTGLHAVTEMMGYFSDAIAHRRTCEHDDLIGALVAAELDGQRLTDWDILGFCFVMVAGGSDTTASLISHAITLLTEAPAQREVLLAEPERIGTSVLEFLRLESSVQALARTTTREVSVAGVTIPARAKVMMVYGSANRDPEEFGPDAHLLDVRRSPDRHLAFSSGPHFCIGSHAARLQATVALQELLAAHPRITADADAGVRHDSYFVRAWKSLPCGDLSA</sequence>
<proteinExistence type="inferred from homology"/>
<dbReference type="PROSITE" id="PS00086">
    <property type="entry name" value="CYTOCHROME_P450"/>
    <property type="match status" value="1"/>
</dbReference>
<evidence type="ECO:0000313" key="4">
    <source>
        <dbReference type="Proteomes" id="UP001501581"/>
    </source>
</evidence>
<dbReference type="Gene3D" id="1.10.630.10">
    <property type="entry name" value="Cytochrome P450"/>
    <property type="match status" value="1"/>
</dbReference>
<evidence type="ECO:0000313" key="3">
    <source>
        <dbReference type="EMBL" id="GAA1102293.1"/>
    </source>
</evidence>
<reference evidence="4" key="1">
    <citation type="journal article" date="2019" name="Int. J. Syst. Evol. Microbiol.">
        <title>The Global Catalogue of Microorganisms (GCM) 10K type strain sequencing project: providing services to taxonomists for standard genome sequencing and annotation.</title>
        <authorList>
            <consortium name="The Broad Institute Genomics Platform"/>
            <consortium name="The Broad Institute Genome Sequencing Center for Infectious Disease"/>
            <person name="Wu L."/>
            <person name="Ma J."/>
        </authorList>
    </citation>
    <scope>NUCLEOTIDE SEQUENCE [LARGE SCALE GENOMIC DNA]</scope>
    <source>
        <strain evidence="4">JCM 13008</strain>
    </source>
</reference>
<keyword evidence="2" id="KW-0349">Heme</keyword>
<comment type="caution">
    <text evidence="3">The sequence shown here is derived from an EMBL/GenBank/DDBJ whole genome shotgun (WGS) entry which is preliminary data.</text>
</comment>
<keyword evidence="2" id="KW-0479">Metal-binding</keyword>
<accession>A0ABP4EF42</accession>
<dbReference type="EMBL" id="BAAALG010000008">
    <property type="protein sequence ID" value="GAA1102293.1"/>
    <property type="molecule type" value="Genomic_DNA"/>
</dbReference>
<dbReference type="Pfam" id="PF00067">
    <property type="entry name" value="p450"/>
    <property type="match status" value="1"/>
</dbReference>
<evidence type="ECO:0000256" key="2">
    <source>
        <dbReference type="RuleBase" id="RU000461"/>
    </source>
</evidence>
<dbReference type="PANTHER" id="PTHR46696:SF4">
    <property type="entry name" value="BIOTIN BIOSYNTHESIS CYTOCHROME P450"/>
    <property type="match status" value="1"/>
</dbReference>
<dbReference type="InterPro" id="IPR036396">
    <property type="entry name" value="Cyt_P450_sf"/>
</dbReference>
<dbReference type="PANTHER" id="PTHR46696">
    <property type="entry name" value="P450, PUTATIVE (EUROFUNG)-RELATED"/>
    <property type="match status" value="1"/>
</dbReference>
<evidence type="ECO:0000256" key="1">
    <source>
        <dbReference type="ARBA" id="ARBA00010617"/>
    </source>
</evidence>
<dbReference type="PRINTS" id="PR00359">
    <property type="entry name" value="BP450"/>
</dbReference>
<dbReference type="Proteomes" id="UP001501581">
    <property type="component" value="Unassembled WGS sequence"/>
</dbReference>
<organism evidence="3 4">
    <name type="scientific">Nocardioides dubius</name>
    <dbReference type="NCBI Taxonomy" id="317019"/>
    <lineage>
        <taxon>Bacteria</taxon>
        <taxon>Bacillati</taxon>
        <taxon>Actinomycetota</taxon>
        <taxon>Actinomycetes</taxon>
        <taxon>Propionibacteriales</taxon>
        <taxon>Nocardioidaceae</taxon>
        <taxon>Nocardioides</taxon>
    </lineage>
</organism>